<dbReference type="InterPro" id="IPR039309">
    <property type="entry name" value="BT1"/>
</dbReference>
<dbReference type="EMBL" id="JPWV03000178">
    <property type="protein sequence ID" value="KAG2522064.1"/>
    <property type="molecule type" value="Genomic_DNA"/>
</dbReference>
<comment type="subcellular location">
    <subcellularLocation>
        <location evidence="1">Membrane</location>
        <topology evidence="1">Multi-pass membrane protein</topology>
    </subcellularLocation>
</comment>
<name>A0A3R7GXF7_9STRA</name>
<dbReference type="EMBL" id="JPWU03000176">
    <property type="protein sequence ID" value="KAG2523630.1"/>
    <property type="molecule type" value="Genomic_DNA"/>
</dbReference>
<dbReference type="GO" id="GO:0016020">
    <property type="term" value="C:membrane"/>
    <property type="evidence" value="ECO:0007669"/>
    <property type="project" value="UniProtKB-SubCell"/>
</dbReference>
<evidence type="ECO:0000256" key="6">
    <source>
        <dbReference type="ARBA" id="ARBA00023136"/>
    </source>
</evidence>
<dbReference type="EMBL" id="MBDN02000204">
    <property type="protein sequence ID" value="RLN78130.1"/>
    <property type="molecule type" value="Genomic_DNA"/>
</dbReference>
<evidence type="ECO:0000256" key="2">
    <source>
        <dbReference type="ARBA" id="ARBA00007015"/>
    </source>
</evidence>
<protein>
    <recommendedName>
        <fullName evidence="15">Major facilitator superfamily (MFS) profile domain-containing protein</fullName>
    </recommendedName>
</protein>
<dbReference type="Pfam" id="PF06522">
    <property type="entry name" value="B12D"/>
    <property type="match status" value="1"/>
</dbReference>
<dbReference type="Proteomes" id="UP000792063">
    <property type="component" value="Unassembled WGS sequence"/>
</dbReference>
<feature type="transmembrane region" description="Helical" evidence="8">
    <location>
        <begin position="214"/>
        <end position="236"/>
    </location>
</feature>
<dbReference type="Proteomes" id="UP000785171">
    <property type="component" value="Unassembled WGS sequence"/>
</dbReference>
<dbReference type="InterPro" id="IPR010530">
    <property type="entry name" value="B12D"/>
</dbReference>
<keyword evidence="4 8" id="KW-0812">Transmembrane</keyword>
<feature type="compositionally biased region" description="Basic and acidic residues" evidence="7">
    <location>
        <begin position="131"/>
        <end position="140"/>
    </location>
</feature>
<reference evidence="13 14" key="2">
    <citation type="submission" date="2018-07" db="EMBL/GenBank/DDBJ databases">
        <title>Genome sequencing of oomycete isolates from Chile give support for New Zealand origin for Phytophthora kernoviae and make available the first Nothophytophthora sp. genome.</title>
        <authorList>
            <person name="Studholme D.J."/>
            <person name="Sanfuentes E."/>
            <person name="Panda P."/>
            <person name="Hill R."/>
            <person name="Sambles C."/>
            <person name="Grant M."/>
            <person name="Williams N.M."/>
            <person name="Mcdougal R.L."/>
        </authorList>
    </citation>
    <scope>NUCLEOTIDE SEQUENCE [LARGE SCALE GENOMIC DNA]</scope>
    <source>
        <strain evidence="11">Chile2</strain>
        <strain evidence="12">Chile4</strain>
    </source>
</reference>
<dbReference type="Proteomes" id="UP000285883">
    <property type="component" value="Unassembled WGS sequence"/>
</dbReference>
<feature type="transmembrane region" description="Helical" evidence="8">
    <location>
        <begin position="489"/>
        <end position="511"/>
    </location>
</feature>
<feature type="transmembrane region" description="Helical" evidence="8">
    <location>
        <begin position="380"/>
        <end position="397"/>
    </location>
</feature>
<feature type="region of interest" description="Disordered" evidence="7">
    <location>
        <begin position="84"/>
        <end position="140"/>
    </location>
</feature>
<feature type="transmembrane region" description="Helical" evidence="8">
    <location>
        <begin position="427"/>
        <end position="445"/>
    </location>
</feature>
<evidence type="ECO:0000313" key="10">
    <source>
        <dbReference type="EMBL" id="KAG2523630.1"/>
    </source>
</evidence>
<sequence>MASKAARSGMGLFKLWTTDTGTFPIVIICSFAAVAAGASASRYLLHNPDVRFDKSKRNNSLHYETENGADWRARRFRFANLHRNAINQSRQRQQKSIDMSRTSASPTTTEDEEVELDQMDEKSSLRAGAQSDDHSPQREIQTKEAKLEECNKPNSNNGALRQGSAPRLFSMDSVGLISQYAAVGLVYGTLPSTITPFLTYYLNMEGTVTTSARALISIPWSFKVFIGVLSDCVPIFGYRRRPYMVLGWSVTVLCLLAMAASPLEEPYFPDPELRSVKPSDYSLEMTQSLNKTAPSSGAKYIVLMMFATLGYLFADVAADAVVVEYAQREPEATRGRTQTAIYTVRTLFNVAAQAITGFGLSSPDYGGSFDFGISFPDTMMLLAVFCLPVIPMTWLFVREELVKVRPTFRKYIGDLWGAIQSRAVYQVIAYSFCSGVFGGFTYVAQDPMTSYWVHATSFNLSLSSIFGSFVTVVTLTLTGKYGLHWNWRTMQVITMLSVIALDALCTMLVTWDVVRVQWFWLGVPIVEAVPGAVGFIISTFVVVELAGHGNEGAIYGLLTTVSNLGGPFALTLTKNVNAAFKVYNEDILNDTIEVRRDVTITILISYVMKVLALAFLPLLPRQKAEAQELKKSGGSSRRMGVFTISYLLFALMWAILTNLLGIFESTRCWVITGGCKE</sequence>
<feature type="transmembrane region" description="Helical" evidence="8">
    <location>
        <begin position="517"/>
        <end position="542"/>
    </location>
</feature>
<keyword evidence="5 8" id="KW-1133">Transmembrane helix</keyword>
<evidence type="ECO:0000256" key="8">
    <source>
        <dbReference type="SAM" id="Phobius"/>
    </source>
</evidence>
<feature type="transmembrane region" description="Helical" evidence="8">
    <location>
        <begin position="300"/>
        <end position="322"/>
    </location>
</feature>
<evidence type="ECO:0008006" key="15">
    <source>
        <dbReference type="Google" id="ProtNLM"/>
    </source>
</evidence>
<evidence type="ECO:0000313" key="13">
    <source>
        <dbReference type="Proteomes" id="UP000285624"/>
    </source>
</evidence>
<organism evidence="12 13">
    <name type="scientific">Phytophthora kernoviae</name>
    <dbReference type="NCBI Taxonomy" id="325452"/>
    <lineage>
        <taxon>Eukaryota</taxon>
        <taxon>Sar</taxon>
        <taxon>Stramenopiles</taxon>
        <taxon>Oomycota</taxon>
        <taxon>Peronosporomycetes</taxon>
        <taxon>Peronosporales</taxon>
        <taxon>Peronosporaceae</taxon>
        <taxon>Phytophthora</taxon>
    </lineage>
</organism>
<evidence type="ECO:0000256" key="1">
    <source>
        <dbReference type="ARBA" id="ARBA00004141"/>
    </source>
</evidence>
<comment type="similarity">
    <text evidence="2">Belongs to the major facilitator superfamily. Folate-biopterin transporter (TC 2.A.71) family.</text>
</comment>
<keyword evidence="6 8" id="KW-0472">Membrane</keyword>
<reference evidence="9" key="3">
    <citation type="submission" date="2020-06" db="EMBL/GenBank/DDBJ databases">
        <authorList>
            <person name="Studholme D.J."/>
        </authorList>
    </citation>
    <scope>NUCLEOTIDE SEQUENCE</scope>
    <source>
        <strain evidence="9">NZFS 2646</strain>
        <strain evidence="10">NZFS 3630</strain>
    </source>
</reference>
<accession>A0A3R7GXF7</accession>
<keyword evidence="3" id="KW-0813">Transport</keyword>
<feature type="transmembrane region" description="Helical" evidence="8">
    <location>
        <begin position="598"/>
        <end position="619"/>
    </location>
</feature>
<gene>
    <name evidence="11" type="ORF">BBI17_006291</name>
    <name evidence="12" type="ORF">BBO99_00006183</name>
    <name evidence="9" type="ORF">JM16_006032</name>
    <name evidence="10" type="ORF">JM18_005699</name>
</gene>
<feature type="transmembrane region" description="Helical" evidence="8">
    <location>
        <begin position="640"/>
        <end position="663"/>
    </location>
</feature>
<dbReference type="SUPFAM" id="SSF103473">
    <property type="entry name" value="MFS general substrate transporter"/>
    <property type="match status" value="1"/>
</dbReference>
<dbReference type="Proteomes" id="UP000285624">
    <property type="component" value="Unassembled WGS sequence"/>
</dbReference>
<dbReference type="AlphaFoldDB" id="A0A3R7GXF7"/>
<dbReference type="Pfam" id="PF03092">
    <property type="entry name" value="BT1"/>
    <property type="match status" value="1"/>
</dbReference>
<comment type="caution">
    <text evidence="12">The sequence shown here is derived from an EMBL/GenBank/DDBJ whole genome shotgun (WGS) entry which is preliminary data.</text>
</comment>
<evidence type="ECO:0000313" key="11">
    <source>
        <dbReference type="EMBL" id="RLN10421.1"/>
    </source>
</evidence>
<evidence type="ECO:0000313" key="12">
    <source>
        <dbReference type="EMBL" id="RLN78130.1"/>
    </source>
</evidence>
<feature type="transmembrane region" description="Helical" evidence="8">
    <location>
        <begin position="342"/>
        <end position="360"/>
    </location>
</feature>
<dbReference type="PANTHER" id="PTHR31585">
    <property type="entry name" value="FOLATE-BIOPTERIN TRANSPORTER 1, CHLOROPLASTIC"/>
    <property type="match status" value="1"/>
</dbReference>
<feature type="transmembrane region" description="Helical" evidence="8">
    <location>
        <begin position="23"/>
        <end position="45"/>
    </location>
</feature>
<feature type="transmembrane region" description="Helical" evidence="8">
    <location>
        <begin position="243"/>
        <end position="263"/>
    </location>
</feature>
<dbReference type="InterPro" id="IPR036259">
    <property type="entry name" value="MFS_trans_sf"/>
</dbReference>
<reference evidence="9" key="1">
    <citation type="journal article" date="2015" name="Genom Data">
        <title>Genome sequences of six Phytophthora species associated with forests in New Zealand.</title>
        <authorList>
            <person name="Studholme D.J."/>
            <person name="McDougal R.L."/>
            <person name="Sambles C."/>
            <person name="Hansen E."/>
            <person name="Hardy G."/>
            <person name="Grant M."/>
            <person name="Ganley R.J."/>
            <person name="Williams N.M."/>
        </authorList>
    </citation>
    <scope>NUCLEOTIDE SEQUENCE</scope>
    <source>
        <strain evidence="9">NZFS 2646</strain>
        <strain evidence="10">NZFS 3630</strain>
    </source>
</reference>
<feature type="compositionally biased region" description="Polar residues" evidence="7">
    <location>
        <begin position="85"/>
        <end position="108"/>
    </location>
</feature>
<dbReference type="Gene3D" id="1.20.1250.20">
    <property type="entry name" value="MFS general substrate transporter like domains"/>
    <property type="match status" value="1"/>
</dbReference>
<evidence type="ECO:0000256" key="3">
    <source>
        <dbReference type="ARBA" id="ARBA00022448"/>
    </source>
</evidence>
<dbReference type="EMBL" id="MAYM02001848">
    <property type="protein sequence ID" value="RLN10421.1"/>
    <property type="molecule type" value="Genomic_DNA"/>
</dbReference>
<evidence type="ECO:0000256" key="4">
    <source>
        <dbReference type="ARBA" id="ARBA00022692"/>
    </source>
</evidence>
<keyword evidence="13" id="KW-1185">Reference proteome</keyword>
<proteinExistence type="inferred from homology"/>
<evidence type="ECO:0000313" key="14">
    <source>
        <dbReference type="Proteomes" id="UP000285883"/>
    </source>
</evidence>
<evidence type="ECO:0000256" key="5">
    <source>
        <dbReference type="ARBA" id="ARBA00022989"/>
    </source>
</evidence>
<evidence type="ECO:0000313" key="9">
    <source>
        <dbReference type="EMBL" id="KAG2522064.1"/>
    </source>
</evidence>
<feature type="transmembrane region" description="Helical" evidence="8">
    <location>
        <begin position="451"/>
        <end position="477"/>
    </location>
</feature>
<feature type="transmembrane region" description="Helical" evidence="8">
    <location>
        <begin position="554"/>
        <end position="573"/>
    </location>
</feature>
<feature type="compositionally biased region" description="Acidic residues" evidence="7">
    <location>
        <begin position="109"/>
        <end position="118"/>
    </location>
</feature>
<evidence type="ECO:0000256" key="7">
    <source>
        <dbReference type="SAM" id="MobiDB-lite"/>
    </source>
</evidence>
<feature type="transmembrane region" description="Helical" evidence="8">
    <location>
        <begin position="180"/>
        <end position="202"/>
    </location>
</feature>
<dbReference type="STRING" id="325452.A0A3R7GXF7"/>
<dbReference type="PANTHER" id="PTHR31585:SF5">
    <property type="entry name" value="RNA-BINDING S4 DOMAIN-CONTAINING PROTEIN"/>
    <property type="match status" value="1"/>
</dbReference>